<evidence type="ECO:0000313" key="1">
    <source>
        <dbReference type="EMBL" id="CAF1335229.1"/>
    </source>
</evidence>
<proteinExistence type="predicted"/>
<comment type="caution">
    <text evidence="2">The sequence shown here is derived from an EMBL/GenBank/DDBJ whole genome shotgun (WGS) entry which is preliminary data.</text>
</comment>
<organism evidence="2 5">
    <name type="scientific">Rotaria sordida</name>
    <dbReference type="NCBI Taxonomy" id="392033"/>
    <lineage>
        <taxon>Eukaryota</taxon>
        <taxon>Metazoa</taxon>
        <taxon>Spiralia</taxon>
        <taxon>Gnathifera</taxon>
        <taxon>Rotifera</taxon>
        <taxon>Eurotatoria</taxon>
        <taxon>Bdelloidea</taxon>
        <taxon>Philodinida</taxon>
        <taxon>Philodinidae</taxon>
        <taxon>Rotaria</taxon>
    </lineage>
</organism>
<name>A0A815VXB6_9BILA</name>
<dbReference type="EMBL" id="CAJOBE010013476">
    <property type="protein sequence ID" value="CAF4165250.1"/>
    <property type="molecule type" value="Genomic_DNA"/>
</dbReference>
<dbReference type="Proteomes" id="UP000663823">
    <property type="component" value="Unassembled WGS sequence"/>
</dbReference>
<evidence type="ECO:0000313" key="3">
    <source>
        <dbReference type="EMBL" id="CAF4043748.1"/>
    </source>
</evidence>
<dbReference type="EMBL" id="CAJOAX010008852">
    <property type="protein sequence ID" value="CAF4043748.1"/>
    <property type="molecule type" value="Genomic_DNA"/>
</dbReference>
<accession>A0A815VXB6</accession>
<dbReference type="OrthoDB" id="10392458at2759"/>
<dbReference type="Proteomes" id="UP000663889">
    <property type="component" value="Unassembled WGS sequence"/>
</dbReference>
<dbReference type="Proteomes" id="UP000663874">
    <property type="component" value="Unassembled WGS sequence"/>
</dbReference>
<dbReference type="EMBL" id="CAJNOO010003399">
    <property type="protein sequence ID" value="CAF1335229.1"/>
    <property type="molecule type" value="Genomic_DNA"/>
</dbReference>
<dbReference type="AlphaFoldDB" id="A0A815VXB6"/>
<dbReference type="Proteomes" id="UP000663882">
    <property type="component" value="Unassembled WGS sequence"/>
</dbReference>
<evidence type="ECO:0000313" key="2">
    <source>
        <dbReference type="EMBL" id="CAF1541186.1"/>
    </source>
</evidence>
<dbReference type="EMBL" id="CAJNOU010008814">
    <property type="protein sequence ID" value="CAF1541186.1"/>
    <property type="molecule type" value="Genomic_DNA"/>
</dbReference>
<reference evidence="2" key="1">
    <citation type="submission" date="2021-02" db="EMBL/GenBank/DDBJ databases">
        <authorList>
            <person name="Nowell W R."/>
        </authorList>
    </citation>
    <scope>NUCLEOTIDE SEQUENCE</scope>
</reference>
<evidence type="ECO:0000313" key="5">
    <source>
        <dbReference type="Proteomes" id="UP000663889"/>
    </source>
</evidence>
<sequence length="202" mass="22558">MGSAAQLAFEYAIQAFPNAAPTFLREIISKYSGTIVLAGAGLCATCITPLWEYIYDRLLAHDPDAIAITASYKKIPENTTLEDRTRLDEKPPNGYSLHDKEIINEILQNAKDQRPKEQMKIHDKKGTLDDAKADFKKLGDGSDGKEKKPNVWVKELSNGKTATVRVESTDEEAEATFEIRTTVKTTDGKSFSLPIVKVRYYK</sequence>
<evidence type="ECO:0000313" key="4">
    <source>
        <dbReference type="EMBL" id="CAF4165250.1"/>
    </source>
</evidence>
<gene>
    <name evidence="4" type="ORF">FNK824_LOCUS34398</name>
    <name evidence="3" type="ORF">OTI717_LOCUS31268</name>
    <name evidence="1" type="ORF">RFH988_LOCUS31481</name>
    <name evidence="2" type="ORF">SEV965_LOCUS38139</name>
</gene>
<protein>
    <submittedName>
        <fullName evidence="2">Uncharacterized protein</fullName>
    </submittedName>
</protein>